<feature type="domain" description="CHAD" evidence="1">
    <location>
        <begin position="41"/>
        <end position="318"/>
    </location>
</feature>
<reference evidence="2" key="1">
    <citation type="submission" date="2020-07" db="EMBL/GenBank/DDBJ databases">
        <title>Huge and variable diversity of episymbiotic CPR bacteria and DPANN archaea in groundwater ecosystems.</title>
        <authorList>
            <person name="He C.Y."/>
            <person name="Keren R."/>
            <person name="Whittaker M."/>
            <person name="Farag I.F."/>
            <person name="Doudna J."/>
            <person name="Cate J.H.D."/>
            <person name="Banfield J.F."/>
        </authorList>
    </citation>
    <scope>NUCLEOTIDE SEQUENCE</scope>
    <source>
        <strain evidence="2">NC_groundwater_1818_Pr3_B-0.1um_66_35</strain>
    </source>
</reference>
<comment type="caution">
    <text evidence="2">The sequence shown here is derived from an EMBL/GenBank/DDBJ whole genome shotgun (WGS) entry which is preliminary data.</text>
</comment>
<dbReference type="InterPro" id="IPR007899">
    <property type="entry name" value="CHAD_dom"/>
</dbReference>
<dbReference type="PANTHER" id="PTHR39339">
    <property type="entry name" value="SLR1444 PROTEIN"/>
    <property type="match status" value="1"/>
</dbReference>
<dbReference type="SMART" id="SM00880">
    <property type="entry name" value="CHAD"/>
    <property type="match status" value="1"/>
</dbReference>
<dbReference type="PANTHER" id="PTHR39339:SF1">
    <property type="entry name" value="CHAD DOMAIN-CONTAINING PROTEIN"/>
    <property type="match status" value="1"/>
</dbReference>
<gene>
    <name evidence="2" type="ORF">HZA66_11680</name>
</gene>
<organism evidence="2 3">
    <name type="scientific">Rhodopseudomonas palustris</name>
    <dbReference type="NCBI Taxonomy" id="1076"/>
    <lineage>
        <taxon>Bacteria</taxon>
        <taxon>Pseudomonadati</taxon>
        <taxon>Pseudomonadota</taxon>
        <taxon>Alphaproteobacteria</taxon>
        <taxon>Hyphomicrobiales</taxon>
        <taxon>Nitrobacteraceae</taxon>
        <taxon>Rhodopseudomonas</taxon>
    </lineage>
</organism>
<dbReference type="AlphaFoldDB" id="A0A933RX86"/>
<accession>A0A933RX86</accession>
<name>A0A933RX86_RHOPL</name>
<sequence length="327" mass="35423">MRRVFNKAVPAPHVAGRQTAASDVSVPARAAAASSEIALQPGSSTTDAFRTIAGGLVGLIAAQQSAVLNRDPTGVHQMRIALRQTRVAITIFADLAHGPEAERLKRELKWLTGRLGPARDLHLMDLRLQDTGAVGSAAFRKRVAADRASAFDTASRTVANKRFGKLLGDLRAWIEAGDWAQTSKDVPDSAKTFAKRALTHRAGRLIKKLDGLDELDDEQRHQVRIAAKKLYYATGFFESLFDGPKAGKRLAKFRKHLKKLLDALGALNDTVVQRELASRPANRSRQPKADAAAARELAAADDAITRKQMKAAVKAAAKLADDRLFGD</sequence>
<evidence type="ECO:0000259" key="1">
    <source>
        <dbReference type="PROSITE" id="PS51708"/>
    </source>
</evidence>
<protein>
    <submittedName>
        <fullName evidence="2">CHAD domain-containing protein</fullName>
    </submittedName>
</protein>
<proteinExistence type="predicted"/>
<dbReference type="InterPro" id="IPR038186">
    <property type="entry name" value="CHAD_dom_sf"/>
</dbReference>
<dbReference type="EMBL" id="JACRJB010000030">
    <property type="protein sequence ID" value="MBI5130093.1"/>
    <property type="molecule type" value="Genomic_DNA"/>
</dbReference>
<dbReference type="Proteomes" id="UP000782519">
    <property type="component" value="Unassembled WGS sequence"/>
</dbReference>
<evidence type="ECO:0000313" key="3">
    <source>
        <dbReference type="Proteomes" id="UP000782519"/>
    </source>
</evidence>
<evidence type="ECO:0000313" key="2">
    <source>
        <dbReference type="EMBL" id="MBI5130093.1"/>
    </source>
</evidence>
<dbReference type="Gene3D" id="1.40.20.10">
    <property type="entry name" value="CHAD domain"/>
    <property type="match status" value="1"/>
</dbReference>
<dbReference type="Pfam" id="PF05235">
    <property type="entry name" value="CHAD"/>
    <property type="match status" value="1"/>
</dbReference>
<dbReference type="PROSITE" id="PS51708">
    <property type="entry name" value="CHAD"/>
    <property type="match status" value="1"/>
</dbReference>